<feature type="compositionally biased region" description="Basic and acidic residues" evidence="13">
    <location>
        <begin position="691"/>
        <end position="703"/>
    </location>
</feature>
<comment type="subcellular location">
    <subcellularLocation>
        <location evidence="1 12">Endoplasmic reticulum membrane</location>
        <topology evidence="1 12">Multi-pass membrane protein</topology>
    </subcellularLocation>
</comment>
<feature type="region of interest" description="Disordered" evidence="13">
    <location>
        <begin position="488"/>
        <end position="516"/>
    </location>
</feature>
<evidence type="ECO:0000256" key="5">
    <source>
        <dbReference type="ARBA" id="ARBA00022676"/>
    </source>
</evidence>
<feature type="transmembrane region" description="Helical" evidence="12">
    <location>
        <begin position="341"/>
        <end position="360"/>
    </location>
</feature>
<keyword evidence="10 12" id="KW-0472">Membrane</keyword>
<dbReference type="AlphaFoldDB" id="A0A3S4D933"/>
<evidence type="ECO:0000256" key="9">
    <source>
        <dbReference type="ARBA" id="ARBA00022989"/>
    </source>
</evidence>
<evidence type="ECO:0000256" key="10">
    <source>
        <dbReference type="ARBA" id="ARBA00023136"/>
    </source>
</evidence>
<evidence type="ECO:0000256" key="3">
    <source>
        <dbReference type="ARBA" id="ARBA00006065"/>
    </source>
</evidence>
<dbReference type="PANTHER" id="PTHR22760">
    <property type="entry name" value="GLYCOSYLTRANSFERASE"/>
    <property type="match status" value="1"/>
</dbReference>
<keyword evidence="7 12" id="KW-0812">Transmembrane</keyword>
<dbReference type="EC" id="2.4.1.-" evidence="12"/>
<dbReference type="GO" id="GO:0005789">
    <property type="term" value="C:endoplasmic reticulum membrane"/>
    <property type="evidence" value="ECO:0007669"/>
    <property type="project" value="UniProtKB-SubCell"/>
</dbReference>
<feature type="region of interest" description="Disordered" evidence="13">
    <location>
        <begin position="682"/>
        <end position="703"/>
    </location>
</feature>
<evidence type="ECO:0000256" key="2">
    <source>
        <dbReference type="ARBA" id="ARBA00004687"/>
    </source>
</evidence>
<dbReference type="UniPathway" id="UPA00196"/>
<sequence length="703" mass="77908">MESRPAAEGLRERRLVGPSGSSVESSAGAPRPASRGTPRPLHPQVIAAEIEDVLNLLLVFRFINSLCVRTFFQPDEYFQALEPAWSIAFGSNSGAWLTWEWQHQLRSSLHPALFGLAYKVVDGLMTTLNLIPLRATVLVALPGALQSVFAGLGDFYTWKLAMDIYGRESNAPWAALWMTVLSPWQWCCSTRTFSNSLETSLTIAALCYWPWELLNDAKASKVAPLQQRGRVISLRISLVLAAIAVLLRPTNLLIWLVVLGLSLTRLGLVGKSPLDMATMTVLLREIVVCGAAVLAVSLVSDRLYFGFWTFPPYKWLYFNMVQSLAVFYGRMPWHFYLSQGVPLLTTTFLPFVLVGLYKGVSSLKGSSTLQTNIIRTLTFAALATIAVFSLISHKEIRFIYPLLPVLHILAAPYIASFFTTSPAFPEAPPSVSSSSQSDTVTLRRKLTLAYILSLNLLLAGYLTLFHQPASLSVVTFLRTDFERLHPDSLSLPGDNNQAAAAATATSQPPDQQQQQQPHELFALFLTPCHSTPWRSHLVYPALRARALTCEPPLHTAPGSAARAAYLDEADRFYLRDDQGSGPWPGPGYGVRFLAEEMWPATKDGKRAGGKEEGAAEEVPRYIVGFEGIEPVLTAFFDGPGKGMGVRLRRVWSAWNGPFNEDWRRRGRLVVWDTGIYPGSYRGTEEAEAEAEETRGRERVIDEL</sequence>
<dbReference type="EMBL" id="OUUZ01000016">
    <property type="protein sequence ID" value="SPQ26125.1"/>
    <property type="molecule type" value="Genomic_DNA"/>
</dbReference>
<comment type="similarity">
    <text evidence="3">Belongs to the glycosyltransferase 22 family. PIGB subfamily.</text>
</comment>
<evidence type="ECO:0000256" key="8">
    <source>
        <dbReference type="ARBA" id="ARBA00022824"/>
    </source>
</evidence>
<accession>A0A3S4D933</accession>
<dbReference type="GO" id="GO:0000026">
    <property type="term" value="F:alpha-1,2-mannosyltransferase activity"/>
    <property type="evidence" value="ECO:0007669"/>
    <property type="project" value="TreeGrafter"/>
</dbReference>
<gene>
    <name evidence="14" type="ORF">TT172_LOCUS8544</name>
</gene>
<keyword evidence="9 12" id="KW-1133">Transmembrane helix</keyword>
<evidence type="ECO:0000256" key="7">
    <source>
        <dbReference type="ARBA" id="ARBA00022692"/>
    </source>
</evidence>
<dbReference type="InterPro" id="IPR005599">
    <property type="entry name" value="GPI_mannosylTrfase"/>
</dbReference>
<feature type="transmembrane region" description="Helical" evidence="12">
    <location>
        <begin position="281"/>
        <end position="300"/>
    </location>
</feature>
<protein>
    <recommendedName>
        <fullName evidence="12">Mannosyltransferase</fullName>
        <ecNumber evidence="12">2.4.1.-</ecNumber>
    </recommendedName>
</protein>
<dbReference type="Proteomes" id="UP000289323">
    <property type="component" value="Unassembled WGS sequence"/>
</dbReference>
<feature type="transmembrane region" description="Helical" evidence="12">
    <location>
        <begin position="398"/>
        <end position="418"/>
    </location>
</feature>
<keyword evidence="6" id="KW-0808">Transferase</keyword>
<feature type="compositionally biased region" description="Low complexity" evidence="13">
    <location>
        <begin position="497"/>
        <end position="516"/>
    </location>
</feature>
<feature type="region of interest" description="Disordered" evidence="13">
    <location>
        <begin position="1"/>
        <end position="40"/>
    </location>
</feature>
<evidence type="ECO:0000256" key="13">
    <source>
        <dbReference type="SAM" id="MobiDB-lite"/>
    </source>
</evidence>
<feature type="transmembrane region" description="Helical" evidence="12">
    <location>
        <begin position="372"/>
        <end position="391"/>
    </location>
</feature>
<feature type="compositionally biased region" description="Basic and acidic residues" evidence="13">
    <location>
        <begin position="1"/>
        <end position="15"/>
    </location>
</feature>
<comment type="pathway">
    <text evidence="2">Glycolipid biosynthesis; glycosylphosphatidylinositol-anchor biosynthesis.</text>
</comment>
<proteinExistence type="inferred from homology"/>
<keyword evidence="5 12" id="KW-0328">Glycosyltransferase</keyword>
<feature type="transmembrane region" description="Helical" evidence="12">
    <location>
        <begin position="447"/>
        <end position="465"/>
    </location>
</feature>
<evidence type="ECO:0000256" key="11">
    <source>
        <dbReference type="ARBA" id="ARBA00024708"/>
    </source>
</evidence>
<comment type="function">
    <text evidence="11">Mannosyltransferase involved in glycosylphosphatidylinositol-anchor biosynthesis. Transfers the third mannose to Man2-GlcN-acyl-PI during GPI precursor assembly.</text>
</comment>
<evidence type="ECO:0000256" key="12">
    <source>
        <dbReference type="RuleBase" id="RU363075"/>
    </source>
</evidence>
<evidence type="ECO:0000313" key="14">
    <source>
        <dbReference type="EMBL" id="SPQ26125.1"/>
    </source>
</evidence>
<feature type="transmembrane region" description="Helical" evidence="12">
    <location>
        <begin position="231"/>
        <end position="247"/>
    </location>
</feature>
<evidence type="ECO:0000256" key="6">
    <source>
        <dbReference type="ARBA" id="ARBA00022679"/>
    </source>
</evidence>
<organism evidence="14 15">
    <name type="scientific">Thermothielavioides terrestris</name>
    <dbReference type="NCBI Taxonomy" id="2587410"/>
    <lineage>
        <taxon>Eukaryota</taxon>
        <taxon>Fungi</taxon>
        <taxon>Dikarya</taxon>
        <taxon>Ascomycota</taxon>
        <taxon>Pezizomycotina</taxon>
        <taxon>Sordariomycetes</taxon>
        <taxon>Sordariomycetidae</taxon>
        <taxon>Sordariales</taxon>
        <taxon>Chaetomiaceae</taxon>
        <taxon>Thermothielavioides</taxon>
    </lineage>
</organism>
<evidence type="ECO:0000256" key="1">
    <source>
        <dbReference type="ARBA" id="ARBA00004477"/>
    </source>
</evidence>
<name>A0A3S4D933_9PEZI</name>
<dbReference type="PANTHER" id="PTHR22760:SF4">
    <property type="entry name" value="GPI MANNOSYLTRANSFERASE 3"/>
    <property type="match status" value="1"/>
</dbReference>
<evidence type="ECO:0000313" key="15">
    <source>
        <dbReference type="Proteomes" id="UP000289323"/>
    </source>
</evidence>
<evidence type="ECO:0000256" key="4">
    <source>
        <dbReference type="ARBA" id="ARBA00022502"/>
    </source>
</evidence>
<keyword evidence="8 12" id="KW-0256">Endoplasmic reticulum</keyword>
<keyword evidence="4" id="KW-0337">GPI-anchor biosynthesis</keyword>
<reference evidence="14 15" key="1">
    <citation type="submission" date="2018-04" db="EMBL/GenBank/DDBJ databases">
        <authorList>
            <person name="Huttner S."/>
            <person name="Dainat J."/>
        </authorList>
    </citation>
    <scope>NUCLEOTIDE SEQUENCE [LARGE SCALE GENOMIC DNA]</scope>
</reference>
<dbReference type="Pfam" id="PF03901">
    <property type="entry name" value="Glyco_transf_22"/>
    <property type="match status" value="1"/>
</dbReference>
<dbReference type="GO" id="GO:0006506">
    <property type="term" value="P:GPI anchor biosynthetic process"/>
    <property type="evidence" value="ECO:0007669"/>
    <property type="project" value="UniProtKB-UniPathway"/>
</dbReference>